<dbReference type="SUPFAM" id="SSF48452">
    <property type="entry name" value="TPR-like"/>
    <property type="match status" value="1"/>
</dbReference>
<evidence type="ECO:0000256" key="3">
    <source>
        <dbReference type="ARBA" id="ARBA00020768"/>
    </source>
</evidence>
<dbReference type="Gene3D" id="1.25.40.10">
    <property type="entry name" value="Tetratricopeptide repeat domain"/>
    <property type="match status" value="1"/>
</dbReference>
<proteinExistence type="predicted"/>
<keyword evidence="4" id="KW-0963">Cytoplasm</keyword>
<evidence type="ECO:0000256" key="1">
    <source>
        <dbReference type="ARBA" id="ARBA00004161"/>
    </source>
</evidence>
<dbReference type="GO" id="GO:0005737">
    <property type="term" value="C:cytoplasm"/>
    <property type="evidence" value="ECO:0007669"/>
    <property type="project" value="TreeGrafter"/>
</dbReference>
<dbReference type="InterPro" id="IPR016024">
    <property type="entry name" value="ARM-type_fold"/>
</dbReference>
<evidence type="ECO:0000256" key="4">
    <source>
        <dbReference type="ARBA" id="ARBA00022490"/>
    </source>
</evidence>
<dbReference type="AlphaFoldDB" id="A0A835ZHR7"/>
<dbReference type="InterPro" id="IPR019734">
    <property type="entry name" value="TPR_rpt"/>
</dbReference>
<dbReference type="PANTHER" id="PTHR45994">
    <property type="entry name" value="FI21225P1"/>
    <property type="match status" value="1"/>
</dbReference>
<dbReference type="Gene3D" id="1.25.10.10">
    <property type="entry name" value="Leucine-rich Repeat Variant"/>
    <property type="match status" value="1"/>
</dbReference>
<dbReference type="SUPFAM" id="SSF48371">
    <property type="entry name" value="ARM repeat"/>
    <property type="match status" value="2"/>
</dbReference>
<dbReference type="SMART" id="SM00185">
    <property type="entry name" value="ARM"/>
    <property type="match status" value="4"/>
</dbReference>
<organism evidence="5 6">
    <name type="scientific">Tribonema minus</name>
    <dbReference type="NCBI Taxonomy" id="303371"/>
    <lineage>
        <taxon>Eukaryota</taxon>
        <taxon>Sar</taxon>
        <taxon>Stramenopiles</taxon>
        <taxon>Ochrophyta</taxon>
        <taxon>PX clade</taxon>
        <taxon>Xanthophyceae</taxon>
        <taxon>Tribonematales</taxon>
        <taxon>Tribonemataceae</taxon>
        <taxon>Tribonema</taxon>
    </lineage>
</organism>
<evidence type="ECO:0000256" key="2">
    <source>
        <dbReference type="ARBA" id="ARBA00004216"/>
    </source>
</evidence>
<dbReference type="GO" id="GO:0051879">
    <property type="term" value="F:Hsp90 protein binding"/>
    <property type="evidence" value="ECO:0007669"/>
    <property type="project" value="TreeGrafter"/>
</dbReference>
<reference evidence="5" key="1">
    <citation type="submission" date="2021-02" db="EMBL/GenBank/DDBJ databases">
        <title>First Annotated Genome of the Yellow-green Alga Tribonema minus.</title>
        <authorList>
            <person name="Mahan K.M."/>
        </authorList>
    </citation>
    <scope>NUCLEOTIDE SEQUENCE</scope>
    <source>
        <strain evidence="5">UTEX B ZZ1240</strain>
    </source>
</reference>
<dbReference type="InterPro" id="IPR000225">
    <property type="entry name" value="Armadillo"/>
</dbReference>
<evidence type="ECO:0000313" key="6">
    <source>
        <dbReference type="Proteomes" id="UP000664859"/>
    </source>
</evidence>
<accession>A0A835ZHR7</accession>
<dbReference type="SMART" id="SM00028">
    <property type="entry name" value="TPR"/>
    <property type="match status" value="3"/>
</dbReference>
<sequence length="1079" mass="109233">MAAFATAEEAKAAGNAAFAANQLGDAVAAYTAGLRLAESSTDTQAEATALKAALLNNRAMAHWKAGNDQACLDDCSAALELEPRRAKALYKRAQCHARRGDDAAALRDLHCILQIDAKNKDAVAMAMAVKDRVARAAAAETPMKKAFTELSRAGASAADRARALRAVAAIASDDPSAAAAARREGGLEALWAVAMDAAADAELQTAALRALSECVQHRVVGAPLVAALLEAGGGGGGSGGGGAAAAAAGAPFTIEEVAAYAAAPARAEDAAVAALGMLVRLLAHDDDALLRRFLPQQHRPTAAAAAADAPKAAAAAAAAEGGAADATVPPAAAAAAAPAAVEAMPSEGVVGDWGKSLNASAALAWARAVAAPSKTVRSAGMEALARWCAEPEDAAVVAAAAGAAAGGGGGGSAAEAAARNEAYRRKQLRSWAARDKGLAAARLASLPLYRLLSTEDDAAERRRAGAAVSRVVRSVAGALSPDSRKEADKAALQEALQPLLKFGGGEVEPGESRIAAVMRRVALATAIAAADPDVGQWALRMDNCIAEVMTLASARGEVAQEIAAEAICAAASFDAGRPLLGPVLESGLVFALMDSQSAAARSAAASGYAKLGMVSQALKGDSNDITKLLNVSLDLIGADVPPTEKERAVEVLTFLVTKTKVKEELAFGSARCKASLERLCEAARAINGRSPMAYGLASIFATLAVSRDELKAEALRDKEISVEQYEQLQKRCDAEALCDEEIFVAPYEQLQKIAESHGQGPTDDPLDADTAEAACRRAAALVAAGGVAALRTIADGASATTQLAIAQCYRRVCCEPSARGRVVQQGGLSALINMAGGGGGDGGEGGEKGVAGEARHALAKTLVTTNPNLLTEAQRLGCVAPLVALARAHGATNLQQFEALLALTNLASTGNAVRARVASERGVAALSYLMFSDHELVRRAATEAMVNMLPHPDALQHLRSKDGARLWLAFAGIADEDRATALAAAGGIAMACGDEGVAAALVEAGAPQTLAELLSAGDADIAHRAAVAAATLLAHGGETADAMRGCKDLVDALKEAANAAPTGHPGADAIREAAAAIKG</sequence>
<dbReference type="OrthoDB" id="199930at2759"/>
<protein>
    <recommendedName>
        <fullName evidence="3">Protein unc-45 homolog B</fullName>
    </recommendedName>
</protein>
<keyword evidence="6" id="KW-1185">Reference proteome</keyword>
<dbReference type="InterPro" id="IPR011989">
    <property type="entry name" value="ARM-like"/>
</dbReference>
<dbReference type="PANTHER" id="PTHR45994:SF1">
    <property type="entry name" value="FI21225P1"/>
    <property type="match status" value="1"/>
</dbReference>
<evidence type="ECO:0000313" key="5">
    <source>
        <dbReference type="EMBL" id="KAG5192404.1"/>
    </source>
</evidence>
<dbReference type="Proteomes" id="UP000664859">
    <property type="component" value="Unassembled WGS sequence"/>
</dbReference>
<dbReference type="EMBL" id="JAFCMP010000006">
    <property type="protein sequence ID" value="KAG5192404.1"/>
    <property type="molecule type" value="Genomic_DNA"/>
</dbReference>
<comment type="caution">
    <text evidence="5">The sequence shown here is derived from an EMBL/GenBank/DDBJ whole genome shotgun (WGS) entry which is preliminary data.</text>
</comment>
<name>A0A835ZHR7_9STRA</name>
<dbReference type="InterPro" id="IPR011990">
    <property type="entry name" value="TPR-like_helical_dom_sf"/>
</dbReference>
<comment type="subcellular location">
    <subcellularLocation>
        <location evidence="1">Cytoplasm</location>
        <location evidence="1">Myofibril</location>
        <location evidence="1">Sarcomere</location>
        <location evidence="1">A band</location>
    </subcellularLocation>
    <subcellularLocation>
        <location evidence="2">Cytoplasm</location>
        <location evidence="2">Myofibril</location>
        <location evidence="2">Sarcomere</location>
        <location evidence="2">Z line</location>
    </subcellularLocation>
</comment>
<gene>
    <name evidence="5" type="ORF">JKP88DRAFT_266191</name>
</gene>